<dbReference type="PANTHER" id="PTHR16442">
    <property type="entry name" value="RING FINGER PROTEIN 17"/>
    <property type="match status" value="1"/>
</dbReference>
<dbReference type="Gene3D" id="2.30.30.140">
    <property type="match status" value="4"/>
</dbReference>
<dbReference type="GeneTree" id="ENSGT00940000157559"/>
<reference evidence="3 4" key="1">
    <citation type="submission" date="2020-06" db="EMBL/GenBank/DDBJ databases">
        <authorList>
            <consortium name="Wellcome Sanger Institute Data Sharing"/>
        </authorList>
    </citation>
    <scope>NUCLEOTIDE SEQUENCE [LARGE SCALE GENOMIC DNA]</scope>
</reference>
<reference evidence="3" key="3">
    <citation type="submission" date="2025-09" db="UniProtKB">
        <authorList>
            <consortium name="Ensembl"/>
        </authorList>
    </citation>
    <scope>IDENTIFICATION</scope>
</reference>
<dbReference type="InterPro" id="IPR035437">
    <property type="entry name" value="SNase_OB-fold_sf"/>
</dbReference>
<keyword evidence="4" id="KW-1185">Reference proteome</keyword>
<sequence>ASQKTGSCQLNSGTLPVGFQLNLRSSGITRTYFSSPETCHSFFCNPHYQAQKEKTRLLNEIDEVTNQACSLLQKRKHALVTELAGLDQYFLTSHPDLQRVESKRNALKTAIQKARYVMHSPALQNYCCIDEVLDTLRAPVNVLSSDMSSLSLGSDLRCSLQREELMQCLKISKGDAKCVCSSPECRCVSTSGSQVERRGKDASHTTLSSPQLLKKSLELLSVESLSRPNVIIEEIVEESDSPNMCVQNQNLLLDNPGNRLRNSSQFLVVVTHIVNPSHFYVRYVREQKCVANLAQKINSICSEDRSLFKPHNIIKTGMTLFVLWKPGVWARALAHKLFQKGQLESVSQCSATEIASLKVFLQDYGFTENLVVSDGGICNLNKFLRRADLASQSEMSRFCPMAIRCSLKDIVPVEVSGWSSGSCEEFHRVVGSAAVQMQVFGEESETLLVDLKKSPMDQGCSVVPISLREHLVFMELARFFTPLVSVSTKPPRFYPPIHPKSNVEVVAVISHVNTPHDFCIQLEDDTEFLLLTAKLQEFYGASEAHLLQLYCPVLEQACAALNDDNVWYRAVITGFPGGRMVEVQFVDFGNRKVLSISDLRQIKDPFFSLPAKALRCSLSDTECDGEGWSNESIERFCSLTEFKLVTVVSEKKCVSQSVPLPVRVYERDDKNVSCIAQILVSEGLAKRPQTIPDAIAKTELVALEPDQILSANQKDLRVRVTHVTSPASIHVQLLQCDPQLKRLHERLKCEYSRSEVKTVAWASGTFCALYNNGVWERGTVCNVSANNLAEVLRCDFGNTIKLHVDNLRPLLPELVGSLLLECCLSGIRPAGGSGWTGTACDFIAGVLTGVNAVMSIQELSPACPACVCLVYLDQAGQEVSIADFLVSMGLALKERINRLNPELKVNEGLPVSEVKEAGSPREEKRHASTPPPKLQKQVYLPPELPHLGRTSLTVTAIGDNGVIYTMSSAAKHLFQSLKECLQQQMISLPSQKHYNWRSVQGCVVMGTDMLWYRGQVLDYFGGHVRVRYVDLGLVENIPVCHVYPVVLCEDVPQLCVPCRIGGVIPVAGQWHLDALALLHELLLGRCVDVQILELPVEPHERVVMEIFFDDMPLNTILVHHQHAAVGTATTNLEKYGPSPSASALDDLDLTVDGLFDPLPVLKVFSLTPLPYKGKRFPVRIKHVRTPNQVFLCSLGNREENASLEEAMTLVNQDIASLPHLTDFPFEGPCLAQYSDGSYYRAKLIGFAAVSPEVRVLVQHIDFGSDDVVSTHKLLRLPESLLHFRAEAVHVRLGGFKAPDEYAGGDCISYAPEWSMSALLMMIDLFHENLTAEVTASEPEPTVFLYNASGALVHLPLIENGLAYYA</sequence>
<evidence type="ECO:0000313" key="4">
    <source>
        <dbReference type="Proteomes" id="UP000694580"/>
    </source>
</evidence>
<evidence type="ECO:0000313" key="3">
    <source>
        <dbReference type="Ensembl" id="ENSDCDP00010000746.1"/>
    </source>
</evidence>
<dbReference type="SUPFAM" id="SSF63748">
    <property type="entry name" value="Tudor/PWWP/MBT"/>
    <property type="match status" value="4"/>
</dbReference>
<dbReference type="InterPro" id="IPR002999">
    <property type="entry name" value="Tudor"/>
</dbReference>
<feature type="compositionally biased region" description="Basic and acidic residues" evidence="1">
    <location>
        <begin position="913"/>
        <end position="926"/>
    </location>
</feature>
<feature type="domain" description="Tudor" evidence="2">
    <location>
        <begin position="760"/>
        <end position="817"/>
    </location>
</feature>
<evidence type="ECO:0000259" key="2">
    <source>
        <dbReference type="PROSITE" id="PS50304"/>
    </source>
</evidence>
<accession>A0AAY4A0U0</accession>
<dbReference type="Proteomes" id="UP000694580">
    <property type="component" value="Chromosome 4"/>
</dbReference>
<protein>
    <recommendedName>
        <fullName evidence="2">Tudor domain-containing protein</fullName>
    </recommendedName>
</protein>
<dbReference type="PROSITE" id="PS50304">
    <property type="entry name" value="TUDOR"/>
    <property type="match status" value="3"/>
</dbReference>
<feature type="domain" description="Tudor" evidence="2">
    <location>
        <begin position="1222"/>
        <end position="1283"/>
    </location>
</feature>
<organism evidence="3 4">
    <name type="scientific">Denticeps clupeoides</name>
    <name type="common">denticle herring</name>
    <dbReference type="NCBI Taxonomy" id="299321"/>
    <lineage>
        <taxon>Eukaryota</taxon>
        <taxon>Metazoa</taxon>
        <taxon>Chordata</taxon>
        <taxon>Craniata</taxon>
        <taxon>Vertebrata</taxon>
        <taxon>Euteleostomi</taxon>
        <taxon>Actinopterygii</taxon>
        <taxon>Neopterygii</taxon>
        <taxon>Teleostei</taxon>
        <taxon>Clupei</taxon>
        <taxon>Clupeiformes</taxon>
        <taxon>Denticipitoidei</taxon>
        <taxon>Denticipitidae</taxon>
        <taxon>Denticeps</taxon>
    </lineage>
</organism>
<dbReference type="SMART" id="SM00333">
    <property type="entry name" value="TUDOR"/>
    <property type="match status" value="4"/>
</dbReference>
<feature type="region of interest" description="Disordered" evidence="1">
    <location>
        <begin position="910"/>
        <end position="937"/>
    </location>
</feature>
<dbReference type="PANTHER" id="PTHR16442:SF1">
    <property type="entry name" value="RING FINGER PROTEIN 17"/>
    <property type="match status" value="1"/>
</dbReference>
<reference evidence="3" key="2">
    <citation type="submission" date="2025-08" db="UniProtKB">
        <authorList>
            <consortium name="Ensembl"/>
        </authorList>
    </citation>
    <scope>IDENTIFICATION</scope>
</reference>
<gene>
    <name evidence="3" type="primary">RNF17</name>
</gene>
<dbReference type="Ensembl" id="ENSDCDT00010000775.1">
    <property type="protein sequence ID" value="ENSDCDP00010000746.1"/>
    <property type="gene ID" value="ENSDCDG00010000406.1"/>
</dbReference>
<dbReference type="Pfam" id="PF00567">
    <property type="entry name" value="TUDOR"/>
    <property type="match status" value="5"/>
</dbReference>
<name>A0AAY4A0U0_9TELE</name>
<dbReference type="Gene3D" id="2.40.50.90">
    <property type="match status" value="4"/>
</dbReference>
<feature type="domain" description="Tudor" evidence="2">
    <location>
        <begin position="551"/>
        <end position="609"/>
    </location>
</feature>
<proteinExistence type="predicted"/>
<evidence type="ECO:0000256" key="1">
    <source>
        <dbReference type="SAM" id="MobiDB-lite"/>
    </source>
</evidence>